<dbReference type="RefSeq" id="WP_138093763.1">
    <property type="nucleotide sequence ID" value="NZ_CP040428.1"/>
</dbReference>
<dbReference type="Pfam" id="PF03466">
    <property type="entry name" value="LysR_substrate"/>
    <property type="match status" value="1"/>
</dbReference>
<evidence type="ECO:0000256" key="2">
    <source>
        <dbReference type="ARBA" id="ARBA00023015"/>
    </source>
</evidence>
<sequence length="308" mass="33624">MDRLKAMAMFVTVAEQGSFSGAARALKASLTTISRSVAELETLLGAQLLIRTTRKLTLTDTGRDYLSAARKILAQVSEAEQAAAGEFATPRGELLITAPVMLGRKHLLPVVTAFLATWPEINIRLIFSDSNLDLIDQQVDMALRIGNLPDSSLVATRVGMMRNLTCASPELLDRLGEPRHPADLNAWPAIILNTGALPLTHWRFHEPDSGAMIDCRVLPRLSVTAAEAAVQAAEQGAGAARLLYYQVDDALARGSLREILSHYEAPPQPVQLVHASRGKMALKLRCFLDFAVPRLRERLSDQDKNSGR</sequence>
<evidence type="ECO:0000256" key="1">
    <source>
        <dbReference type="ARBA" id="ARBA00009437"/>
    </source>
</evidence>
<keyword evidence="3" id="KW-0238">DNA-binding</keyword>
<dbReference type="PANTHER" id="PTHR30537">
    <property type="entry name" value="HTH-TYPE TRANSCRIPTIONAL REGULATOR"/>
    <property type="match status" value="1"/>
</dbReference>
<dbReference type="InterPro" id="IPR000847">
    <property type="entry name" value="LysR_HTH_N"/>
</dbReference>
<dbReference type="Proteomes" id="UP000302163">
    <property type="component" value="Chromosome"/>
</dbReference>
<dbReference type="InterPro" id="IPR036390">
    <property type="entry name" value="WH_DNA-bd_sf"/>
</dbReference>
<keyword evidence="4" id="KW-0804">Transcription</keyword>
<dbReference type="InterPro" id="IPR058163">
    <property type="entry name" value="LysR-type_TF_proteobact-type"/>
</dbReference>
<dbReference type="PROSITE" id="PS50931">
    <property type="entry name" value="HTH_LYSR"/>
    <property type="match status" value="1"/>
</dbReference>
<dbReference type="InterPro" id="IPR005119">
    <property type="entry name" value="LysR_subst-bd"/>
</dbReference>
<dbReference type="SUPFAM" id="SSF46785">
    <property type="entry name" value="Winged helix' DNA-binding domain"/>
    <property type="match status" value="1"/>
</dbReference>
<accession>A0A4P8YD67</accession>
<evidence type="ECO:0000256" key="4">
    <source>
        <dbReference type="ARBA" id="ARBA00023163"/>
    </source>
</evidence>
<evidence type="ECO:0000256" key="3">
    <source>
        <dbReference type="ARBA" id="ARBA00023125"/>
    </source>
</evidence>
<evidence type="ECO:0000259" key="5">
    <source>
        <dbReference type="PROSITE" id="PS50931"/>
    </source>
</evidence>
<dbReference type="OrthoDB" id="6428912at2"/>
<dbReference type="GO" id="GO:0043565">
    <property type="term" value="F:sequence-specific DNA binding"/>
    <property type="evidence" value="ECO:0007669"/>
    <property type="project" value="TreeGrafter"/>
</dbReference>
<dbReference type="EMBL" id="CP040428">
    <property type="protein sequence ID" value="QCT18410.1"/>
    <property type="molecule type" value="Genomic_DNA"/>
</dbReference>
<dbReference type="GO" id="GO:0003700">
    <property type="term" value="F:DNA-binding transcription factor activity"/>
    <property type="evidence" value="ECO:0007669"/>
    <property type="project" value="InterPro"/>
</dbReference>
<proteinExistence type="inferred from homology"/>
<gene>
    <name evidence="6" type="ORF">FEM41_01510</name>
</gene>
<feature type="domain" description="HTH lysR-type" evidence="5">
    <location>
        <begin position="1"/>
        <end position="59"/>
    </location>
</feature>
<dbReference type="PANTHER" id="PTHR30537:SF5">
    <property type="entry name" value="HTH-TYPE TRANSCRIPTIONAL ACTIVATOR TTDR-RELATED"/>
    <property type="match status" value="1"/>
</dbReference>
<evidence type="ECO:0000313" key="6">
    <source>
        <dbReference type="EMBL" id="QCT18410.1"/>
    </source>
</evidence>
<dbReference type="InterPro" id="IPR036388">
    <property type="entry name" value="WH-like_DNA-bd_sf"/>
</dbReference>
<keyword evidence="7" id="KW-1185">Reference proteome</keyword>
<protein>
    <submittedName>
        <fullName evidence="6">LysR family transcriptional regulator</fullName>
    </submittedName>
</protein>
<reference evidence="6 7" key="1">
    <citation type="submission" date="2019-05" db="EMBL/GenBank/DDBJ databases">
        <title>Complete genome sequence of Izhakiella calystegiae KSNA2, an endophyte isolated from beach morning glory (Calystegia soldanella).</title>
        <authorList>
            <person name="Jiang L."/>
            <person name="Jeong J.C."/>
            <person name="Kim C.Y."/>
            <person name="Kim D.H."/>
            <person name="Kim S.W."/>
            <person name="Lee j."/>
        </authorList>
    </citation>
    <scope>NUCLEOTIDE SEQUENCE [LARGE SCALE GENOMIC DNA]</scope>
    <source>
        <strain evidence="6 7">KSNA2</strain>
    </source>
</reference>
<dbReference type="SUPFAM" id="SSF53850">
    <property type="entry name" value="Periplasmic binding protein-like II"/>
    <property type="match status" value="1"/>
</dbReference>
<name>A0A4P8YD67_9ENTR</name>
<dbReference type="FunFam" id="1.10.10.10:FF:000001">
    <property type="entry name" value="LysR family transcriptional regulator"/>
    <property type="match status" value="1"/>
</dbReference>
<comment type="similarity">
    <text evidence="1">Belongs to the LysR transcriptional regulatory family.</text>
</comment>
<keyword evidence="2" id="KW-0805">Transcription regulation</keyword>
<dbReference type="Gene3D" id="3.40.190.290">
    <property type="match status" value="1"/>
</dbReference>
<organism evidence="6 7">
    <name type="scientific">Jejubacter calystegiae</name>
    <dbReference type="NCBI Taxonomy" id="2579935"/>
    <lineage>
        <taxon>Bacteria</taxon>
        <taxon>Pseudomonadati</taxon>
        <taxon>Pseudomonadota</taxon>
        <taxon>Gammaproteobacteria</taxon>
        <taxon>Enterobacterales</taxon>
        <taxon>Enterobacteriaceae</taxon>
        <taxon>Jejubacter</taxon>
    </lineage>
</organism>
<evidence type="ECO:0000313" key="7">
    <source>
        <dbReference type="Proteomes" id="UP000302163"/>
    </source>
</evidence>
<dbReference type="Gene3D" id="1.10.10.10">
    <property type="entry name" value="Winged helix-like DNA-binding domain superfamily/Winged helix DNA-binding domain"/>
    <property type="match status" value="1"/>
</dbReference>
<dbReference type="KEGG" id="izh:FEM41_01510"/>
<dbReference type="GO" id="GO:0006351">
    <property type="term" value="P:DNA-templated transcription"/>
    <property type="evidence" value="ECO:0007669"/>
    <property type="project" value="TreeGrafter"/>
</dbReference>
<dbReference type="AlphaFoldDB" id="A0A4P8YD67"/>
<dbReference type="Pfam" id="PF00126">
    <property type="entry name" value="HTH_1"/>
    <property type="match status" value="1"/>
</dbReference>